<name>A0A9K3D7E6_9EUKA</name>
<feature type="region of interest" description="Disordered" evidence="1">
    <location>
        <begin position="41"/>
        <end position="83"/>
    </location>
</feature>
<reference evidence="2 3" key="1">
    <citation type="journal article" date="2018" name="PLoS ONE">
        <title>The draft genome of Kipferlia bialata reveals reductive genome evolution in fornicate parasites.</title>
        <authorList>
            <person name="Tanifuji G."/>
            <person name="Takabayashi S."/>
            <person name="Kume K."/>
            <person name="Takagi M."/>
            <person name="Nakayama T."/>
            <person name="Kamikawa R."/>
            <person name="Inagaki Y."/>
            <person name="Hashimoto T."/>
        </authorList>
    </citation>
    <scope>NUCLEOTIDE SEQUENCE [LARGE SCALE GENOMIC DNA]</scope>
    <source>
        <strain evidence="2">NY0173</strain>
    </source>
</reference>
<accession>A0A9K3D7E6</accession>
<feature type="region of interest" description="Disordered" evidence="1">
    <location>
        <begin position="96"/>
        <end position="319"/>
    </location>
</feature>
<feature type="compositionally biased region" description="Gly residues" evidence="1">
    <location>
        <begin position="105"/>
        <end position="121"/>
    </location>
</feature>
<feature type="compositionally biased region" description="Polar residues" evidence="1">
    <location>
        <begin position="46"/>
        <end position="61"/>
    </location>
</feature>
<evidence type="ECO:0000313" key="2">
    <source>
        <dbReference type="EMBL" id="GIQ89810.1"/>
    </source>
</evidence>
<dbReference type="Proteomes" id="UP000265618">
    <property type="component" value="Unassembled WGS sequence"/>
</dbReference>
<evidence type="ECO:0000313" key="3">
    <source>
        <dbReference type="Proteomes" id="UP000265618"/>
    </source>
</evidence>
<feature type="non-terminal residue" evidence="2">
    <location>
        <position position="319"/>
    </location>
</feature>
<feature type="compositionally biased region" description="Basic and acidic residues" evidence="1">
    <location>
        <begin position="300"/>
        <end position="310"/>
    </location>
</feature>
<dbReference type="EMBL" id="BDIP01005456">
    <property type="protein sequence ID" value="GIQ89810.1"/>
    <property type="molecule type" value="Genomic_DNA"/>
</dbReference>
<gene>
    <name evidence="2" type="ORF">KIPB_012388</name>
</gene>
<dbReference type="AlphaFoldDB" id="A0A9K3D7E6"/>
<evidence type="ECO:0000256" key="1">
    <source>
        <dbReference type="SAM" id="MobiDB-lite"/>
    </source>
</evidence>
<proteinExistence type="predicted"/>
<feature type="compositionally biased region" description="Basic residues" evidence="1">
    <location>
        <begin position="223"/>
        <end position="232"/>
    </location>
</feature>
<organism evidence="2 3">
    <name type="scientific">Kipferlia bialata</name>
    <dbReference type="NCBI Taxonomy" id="797122"/>
    <lineage>
        <taxon>Eukaryota</taxon>
        <taxon>Metamonada</taxon>
        <taxon>Carpediemonas-like organisms</taxon>
        <taxon>Kipferlia</taxon>
    </lineage>
</organism>
<feature type="compositionally biased region" description="Basic and acidic residues" evidence="1">
    <location>
        <begin position="245"/>
        <end position="282"/>
    </location>
</feature>
<sequence>ALGLTVYDHVSSGDDTLPTGIFSSASPSYSPCVCYKPVPTVPGDGSDTTPATPSQSQSQAGESRGRSRKASIQARSAALLSDSGVTQALASTVDTSLSPLPAKGGVPGGGWSMSVTGGGDTEGVSTQGVRGRPEGQGVSAEEGDDEGSQSLGDLLNGLDTHTDHKTETGEGEWGVEADKVSAAKGRGRRDQPEGVRGRRVAKRSRVKNTLTDDPSPAPAPPAKRGKGQRRQPRASVSPTVPYKPSAREVDRVVEARAPRVRRGREAAEAAEREREKERETRPLGRLKNPKPTTPSVSDSKGPERTREKIVTRRSRRGGK</sequence>
<protein>
    <submittedName>
        <fullName evidence="2">Uncharacterized protein</fullName>
    </submittedName>
</protein>
<comment type="caution">
    <text evidence="2">The sequence shown here is derived from an EMBL/GenBank/DDBJ whole genome shotgun (WGS) entry which is preliminary data.</text>
</comment>
<keyword evidence="3" id="KW-1185">Reference proteome</keyword>
<feature type="compositionally biased region" description="Basic residues" evidence="1">
    <location>
        <begin position="197"/>
        <end position="206"/>
    </location>
</feature>